<name>A0A4R3YTA3_9GAMM</name>
<gene>
    <name evidence="3" type="ORF">EC912_102507</name>
</gene>
<proteinExistence type="predicted"/>
<dbReference type="EMBL" id="SMCS01000002">
    <property type="protein sequence ID" value="TCV96157.1"/>
    <property type="molecule type" value="Genomic_DNA"/>
</dbReference>
<feature type="compositionally biased region" description="Basic and acidic residues" evidence="1">
    <location>
        <begin position="130"/>
        <end position="144"/>
    </location>
</feature>
<evidence type="ECO:0000256" key="1">
    <source>
        <dbReference type="SAM" id="MobiDB-lite"/>
    </source>
</evidence>
<feature type="signal peptide" evidence="2">
    <location>
        <begin position="1"/>
        <end position="24"/>
    </location>
</feature>
<feature type="chain" id="PRO_5020321219" description="Reprolysin-like metallo-peptidase family M12B" evidence="2">
    <location>
        <begin position="25"/>
        <end position="398"/>
    </location>
</feature>
<dbReference type="Proteomes" id="UP000295645">
    <property type="component" value="Unassembled WGS sequence"/>
</dbReference>
<sequence length="398" mass="44056">MPSLPLRNRLRRLLPVMVFLPALAVAGNPSAPSSHAIAMFDETVAAGLPRAVALPTSAKQARGSASESELLIESPLDIELHFPGDVPATMYTATWQGEPAVVTRSDGHLDITVLTPDGVAITGYSDDAEEPHHASPDTMSRETDPPASHDVATTSRGTRASRPVDRMTFDANAYSWTRPKIVFWMFQHDDTLDIRLPHIHAGYVAWWLADMMKIVPTRQLAVIYSENVEGVTDMAYGHPSSLEDWSRAIKSYALQENLPWLPGKMDFKFMLLTKNLPVPNATGVAWHGGDQAMGSLNGRYTIVAHEYGHSLGTMHDDAEIFWNRGWPCESNMIAVTTPLRANCYRYTAKNERNIRVFLAREWSSTLSPNIPDIPKNIADEPSIWPPGVIRDIPSIVID</sequence>
<protein>
    <recommendedName>
        <fullName evidence="5">Reprolysin-like metallo-peptidase family M12B</fullName>
    </recommendedName>
</protein>
<evidence type="ECO:0000313" key="3">
    <source>
        <dbReference type="EMBL" id="TCV96157.1"/>
    </source>
</evidence>
<evidence type="ECO:0008006" key="5">
    <source>
        <dbReference type="Google" id="ProtNLM"/>
    </source>
</evidence>
<dbReference type="SUPFAM" id="SSF55486">
    <property type="entry name" value="Metalloproteases ('zincins'), catalytic domain"/>
    <property type="match status" value="1"/>
</dbReference>
<dbReference type="AlphaFoldDB" id="A0A4R3YTA3"/>
<comment type="caution">
    <text evidence="3">The sequence shown here is derived from an EMBL/GenBank/DDBJ whole genome shotgun (WGS) entry which is preliminary data.</text>
</comment>
<accession>A0A4R3YTA3</accession>
<organism evidence="3 4">
    <name type="scientific">Luteibacter rhizovicinus</name>
    <dbReference type="NCBI Taxonomy" id="242606"/>
    <lineage>
        <taxon>Bacteria</taxon>
        <taxon>Pseudomonadati</taxon>
        <taxon>Pseudomonadota</taxon>
        <taxon>Gammaproteobacteria</taxon>
        <taxon>Lysobacterales</taxon>
        <taxon>Rhodanobacteraceae</taxon>
        <taxon>Luteibacter</taxon>
    </lineage>
</organism>
<keyword evidence="4" id="KW-1185">Reference proteome</keyword>
<evidence type="ECO:0000256" key="2">
    <source>
        <dbReference type="SAM" id="SignalP"/>
    </source>
</evidence>
<evidence type="ECO:0000313" key="4">
    <source>
        <dbReference type="Proteomes" id="UP000295645"/>
    </source>
</evidence>
<keyword evidence="2" id="KW-0732">Signal</keyword>
<feature type="region of interest" description="Disordered" evidence="1">
    <location>
        <begin position="124"/>
        <end position="162"/>
    </location>
</feature>
<reference evidence="3 4" key="1">
    <citation type="submission" date="2019-03" db="EMBL/GenBank/DDBJ databases">
        <title>Above-ground endophytic microbial communities from plants in different locations in the United States.</title>
        <authorList>
            <person name="Frank C."/>
        </authorList>
    </citation>
    <scope>NUCLEOTIDE SEQUENCE [LARGE SCALE GENOMIC DNA]</scope>
    <source>
        <strain evidence="3 4">LP_13_YM</strain>
    </source>
</reference>